<dbReference type="EMBL" id="JBHUEJ010000002">
    <property type="protein sequence ID" value="MFD1709014.1"/>
    <property type="molecule type" value="Genomic_DNA"/>
</dbReference>
<dbReference type="Proteomes" id="UP001597304">
    <property type="component" value="Unassembled WGS sequence"/>
</dbReference>
<evidence type="ECO:0000313" key="6">
    <source>
        <dbReference type="Proteomes" id="UP001597304"/>
    </source>
</evidence>
<evidence type="ECO:0000256" key="3">
    <source>
        <dbReference type="SAM" id="Phobius"/>
    </source>
</evidence>
<gene>
    <name evidence="5" type="ORF">ACFSF0_00180</name>
</gene>
<comment type="caution">
    <text evidence="5">The sequence shown here is derived from an EMBL/GenBank/DDBJ whole genome shotgun (WGS) entry which is preliminary data.</text>
</comment>
<dbReference type="PANTHER" id="PTHR30386:SF19">
    <property type="entry name" value="MULTIDRUG EXPORT PROTEIN EMRA-RELATED"/>
    <property type="match status" value="1"/>
</dbReference>
<reference evidence="6" key="1">
    <citation type="journal article" date="2019" name="Int. J. Syst. Evol. Microbiol.">
        <title>The Global Catalogue of Microorganisms (GCM) 10K type strain sequencing project: providing services to taxonomists for standard genome sequencing and annotation.</title>
        <authorList>
            <consortium name="The Broad Institute Genomics Platform"/>
            <consortium name="The Broad Institute Genome Sequencing Center for Infectious Disease"/>
            <person name="Wu L."/>
            <person name="Ma J."/>
        </authorList>
    </citation>
    <scope>NUCLEOTIDE SEQUENCE [LARGE SCALE GENOMIC DNA]</scope>
    <source>
        <strain evidence="6">LMG 29247</strain>
    </source>
</reference>
<dbReference type="InterPro" id="IPR050739">
    <property type="entry name" value="MFP"/>
</dbReference>
<keyword evidence="3" id="KW-1133">Transmembrane helix</keyword>
<dbReference type="SUPFAM" id="SSF56954">
    <property type="entry name" value="Outer membrane efflux proteins (OEP)"/>
    <property type="match status" value="1"/>
</dbReference>
<dbReference type="InterPro" id="IPR058633">
    <property type="entry name" value="EmrA/FarA_HH"/>
</dbReference>
<evidence type="ECO:0000259" key="4">
    <source>
        <dbReference type="Pfam" id="PF25885"/>
    </source>
</evidence>
<feature type="compositionally biased region" description="Polar residues" evidence="2">
    <location>
        <begin position="1"/>
        <end position="10"/>
    </location>
</feature>
<dbReference type="RefSeq" id="WP_147914400.1">
    <property type="nucleotide sequence ID" value="NZ_JBHUEJ010000002.1"/>
</dbReference>
<dbReference type="Pfam" id="PF25885">
    <property type="entry name" value="HH_EMRA"/>
    <property type="match status" value="1"/>
</dbReference>
<dbReference type="Gene3D" id="2.40.50.100">
    <property type="match status" value="1"/>
</dbReference>
<evidence type="ECO:0000313" key="5">
    <source>
        <dbReference type="EMBL" id="MFD1709014.1"/>
    </source>
</evidence>
<sequence length="464" mass="48377">MSNIDQTPVTPAQPAPESAAVQVDETPRSRGMNPKRKRALLLLTTVVVLGGLAWGVYDWLVLSHFEDTDNAYVQGNVIQITPQVGGTVTAIMADETDRVEAGQPLVKLDAADANVALSQAEAALGQAVRQVRTLYVNNAGLAAQVRLREADVAKARSQLATAQQDLGRRQALTQGGAVSGEELAHARAQVTSAQTAVEAAQAAVVAAREQLSSNRALTDGTPIEQHPSVQAAAAKVREAWIAAHRMTLPAPVSGYVSKRNVQLGQRVAPGAPLMAVVPLDALWVDANFKENQLRNLRVGQPVKLVADAYGSKVVYDGKVAGLGIATGAASALLPAQNATGNWIKVVQRVPVRVTLDPAQLKSHPLRVGLSMEAKVDIADQSGADLASAARTGDAARTQVFAEADRGADERVHTIIAQNMGRTLSPEQPTAASGAASAAAPAGPVSAHRAAAERHAGQARTGRDG</sequence>
<protein>
    <submittedName>
        <fullName evidence="5">Efflux RND transporter periplasmic adaptor subunit</fullName>
    </submittedName>
</protein>
<feature type="domain" description="Multidrug export protein EmrA/FarA alpha-helical hairpin" evidence="4">
    <location>
        <begin position="112"/>
        <end position="245"/>
    </location>
</feature>
<dbReference type="InterPro" id="IPR011053">
    <property type="entry name" value="Single_hybrid_motif"/>
</dbReference>
<feature type="region of interest" description="Disordered" evidence="2">
    <location>
        <begin position="1"/>
        <end position="32"/>
    </location>
</feature>
<organism evidence="5 6">
    <name type="scientific">Ottowia flava</name>
    <dbReference type="NCBI Taxonomy" id="2675430"/>
    <lineage>
        <taxon>Bacteria</taxon>
        <taxon>Pseudomonadati</taxon>
        <taxon>Pseudomonadota</taxon>
        <taxon>Betaproteobacteria</taxon>
        <taxon>Burkholderiales</taxon>
        <taxon>Comamonadaceae</taxon>
        <taxon>Ottowia</taxon>
    </lineage>
</organism>
<feature type="transmembrane region" description="Helical" evidence="3">
    <location>
        <begin position="39"/>
        <end position="57"/>
    </location>
</feature>
<feature type="compositionally biased region" description="Low complexity" evidence="2">
    <location>
        <begin position="430"/>
        <end position="448"/>
    </location>
</feature>
<evidence type="ECO:0000256" key="1">
    <source>
        <dbReference type="ARBA" id="ARBA00004196"/>
    </source>
</evidence>
<keyword evidence="3" id="KW-0472">Membrane</keyword>
<dbReference type="Gene3D" id="1.10.287.470">
    <property type="entry name" value="Helix hairpin bin"/>
    <property type="match status" value="2"/>
</dbReference>
<accession>A0ABW4KP87</accession>
<proteinExistence type="predicted"/>
<dbReference type="Gene3D" id="2.40.30.170">
    <property type="match status" value="1"/>
</dbReference>
<feature type="compositionally biased region" description="Basic and acidic residues" evidence="2">
    <location>
        <begin position="449"/>
        <end position="464"/>
    </location>
</feature>
<feature type="region of interest" description="Disordered" evidence="2">
    <location>
        <begin position="420"/>
        <end position="464"/>
    </location>
</feature>
<feature type="compositionally biased region" description="Polar residues" evidence="2">
    <location>
        <begin position="420"/>
        <end position="429"/>
    </location>
</feature>
<name>A0ABW4KP87_9BURK</name>
<evidence type="ECO:0000256" key="2">
    <source>
        <dbReference type="SAM" id="MobiDB-lite"/>
    </source>
</evidence>
<keyword evidence="6" id="KW-1185">Reference proteome</keyword>
<keyword evidence="3" id="KW-0812">Transmembrane</keyword>
<comment type="subcellular location">
    <subcellularLocation>
        <location evidence="1">Cell envelope</location>
    </subcellularLocation>
</comment>
<dbReference type="PANTHER" id="PTHR30386">
    <property type="entry name" value="MEMBRANE FUSION SUBUNIT OF EMRAB-TOLC MULTIDRUG EFFLUX PUMP"/>
    <property type="match status" value="1"/>
</dbReference>
<dbReference type="SUPFAM" id="SSF51230">
    <property type="entry name" value="Single hybrid motif"/>
    <property type="match status" value="1"/>
</dbReference>